<dbReference type="InterPro" id="IPR011600">
    <property type="entry name" value="Pept_C14_caspase"/>
</dbReference>
<dbReference type="GO" id="GO:0004197">
    <property type="term" value="F:cysteine-type endopeptidase activity"/>
    <property type="evidence" value="ECO:0007669"/>
    <property type="project" value="InterPro"/>
</dbReference>
<name>X6M3U0_RETFI</name>
<protein>
    <recommendedName>
        <fullName evidence="1">Caspase family p20 domain-containing protein</fullName>
    </recommendedName>
</protein>
<proteinExistence type="predicted"/>
<dbReference type="Pfam" id="PF00656">
    <property type="entry name" value="Peptidase_C14"/>
    <property type="match status" value="1"/>
</dbReference>
<dbReference type="Proteomes" id="UP000023152">
    <property type="component" value="Unassembled WGS sequence"/>
</dbReference>
<evidence type="ECO:0000313" key="3">
    <source>
        <dbReference type="Proteomes" id="UP000023152"/>
    </source>
</evidence>
<dbReference type="InterPro" id="IPR029030">
    <property type="entry name" value="Caspase-like_dom_sf"/>
</dbReference>
<dbReference type="SUPFAM" id="SSF52129">
    <property type="entry name" value="Caspase-like"/>
    <property type="match status" value="1"/>
</dbReference>
<keyword evidence="3" id="KW-1185">Reference proteome</keyword>
<dbReference type="AlphaFoldDB" id="X6M3U0"/>
<dbReference type="InterPro" id="IPR001309">
    <property type="entry name" value="Pept_C14_p20"/>
</dbReference>
<accession>X6M3U0</accession>
<evidence type="ECO:0000259" key="1">
    <source>
        <dbReference type="PROSITE" id="PS50208"/>
    </source>
</evidence>
<reference evidence="2 3" key="1">
    <citation type="journal article" date="2013" name="Curr. Biol.">
        <title>The Genome of the Foraminiferan Reticulomyxa filosa.</title>
        <authorList>
            <person name="Glockner G."/>
            <person name="Hulsmann N."/>
            <person name="Schleicher M."/>
            <person name="Noegel A.A."/>
            <person name="Eichinger L."/>
            <person name="Gallinger C."/>
            <person name="Pawlowski J."/>
            <person name="Sierra R."/>
            <person name="Euteneuer U."/>
            <person name="Pillet L."/>
            <person name="Moustafa A."/>
            <person name="Platzer M."/>
            <person name="Groth M."/>
            <person name="Szafranski K."/>
            <person name="Schliwa M."/>
        </authorList>
    </citation>
    <scope>NUCLEOTIDE SEQUENCE [LARGE SCALE GENOMIC DNA]</scope>
</reference>
<sequence length="300" mass="34977">MKLFKKAAAHVIVNDKETKIYLDELTYGELVRRIYHCLENSDFETITTKNLKLGIVDMDQQAIQSDEDVRKAFEKDIPTLKVIWRNCGQKKMINNALVIMIAISEYNKETDWPNLENVKDRDLENFKKLFKDELKYDFICNESPKMLKPDVEEFLDAVIANYKLRENSNKYDALIIILCGHDCPKIFIVDACRGRNRPKSRAVVVRGNQENIQSEQFHGHDDDGFLTIWSTTKGHLVSDASLLSQCMHAVMTEAHKKNYSLNQMLREIRDKIRKNQQGEWYCVESQDTTLYDIVFTPNSR</sequence>
<dbReference type="GO" id="GO:0006508">
    <property type="term" value="P:proteolysis"/>
    <property type="evidence" value="ECO:0007669"/>
    <property type="project" value="InterPro"/>
</dbReference>
<gene>
    <name evidence="2" type="ORF">RFI_29694</name>
</gene>
<dbReference type="Gene3D" id="3.40.50.1460">
    <property type="match status" value="2"/>
</dbReference>
<dbReference type="PROSITE" id="PS50208">
    <property type="entry name" value="CASPASE_P20"/>
    <property type="match status" value="1"/>
</dbReference>
<feature type="domain" description="Caspase family p20" evidence="1">
    <location>
        <begin position="184"/>
        <end position="196"/>
    </location>
</feature>
<comment type="caution">
    <text evidence="2">The sequence shown here is derived from an EMBL/GenBank/DDBJ whole genome shotgun (WGS) entry which is preliminary data.</text>
</comment>
<evidence type="ECO:0000313" key="2">
    <source>
        <dbReference type="EMBL" id="ETO07695.1"/>
    </source>
</evidence>
<dbReference type="EMBL" id="ASPP01025858">
    <property type="protein sequence ID" value="ETO07695.1"/>
    <property type="molecule type" value="Genomic_DNA"/>
</dbReference>
<organism evidence="2 3">
    <name type="scientific">Reticulomyxa filosa</name>
    <dbReference type="NCBI Taxonomy" id="46433"/>
    <lineage>
        <taxon>Eukaryota</taxon>
        <taxon>Sar</taxon>
        <taxon>Rhizaria</taxon>
        <taxon>Retaria</taxon>
        <taxon>Foraminifera</taxon>
        <taxon>Monothalamids</taxon>
        <taxon>Reticulomyxidae</taxon>
        <taxon>Reticulomyxa</taxon>
    </lineage>
</organism>